<comment type="caution">
    <text evidence="9">The sequence shown here is derived from an EMBL/GenBank/DDBJ whole genome shotgun (WGS) entry which is preliminary data.</text>
</comment>
<comment type="subcellular location">
    <subcellularLocation>
        <location evidence="1">Cell membrane</location>
        <topology evidence="1">Multi-pass membrane protein</topology>
    </subcellularLocation>
</comment>
<evidence type="ECO:0000256" key="6">
    <source>
        <dbReference type="ARBA" id="ARBA00022989"/>
    </source>
</evidence>
<dbReference type="AlphaFoldDB" id="A0A1I5N512"/>
<name>A0A1I5N512_9FIRM</name>
<keyword evidence="5 8" id="KW-0812">Transmembrane</keyword>
<evidence type="ECO:0000313" key="9">
    <source>
        <dbReference type="EMBL" id="NZA37982.1"/>
    </source>
</evidence>
<keyword evidence="6 8" id="KW-1133">Transmembrane helix</keyword>
<dbReference type="RefSeq" id="WP_090414068.1">
    <property type="nucleotide sequence ID" value="NZ_CAUFHM010000003.1"/>
</dbReference>
<keyword evidence="7 8" id="KW-0472">Membrane</keyword>
<evidence type="ECO:0000256" key="4">
    <source>
        <dbReference type="ARBA" id="ARBA00022475"/>
    </source>
</evidence>
<dbReference type="Proteomes" id="UP000586254">
    <property type="component" value="Unassembled WGS sequence"/>
</dbReference>
<feature type="transmembrane region" description="Helical" evidence="8">
    <location>
        <begin position="134"/>
        <end position="158"/>
    </location>
</feature>
<feature type="transmembrane region" description="Helical" evidence="8">
    <location>
        <begin position="68"/>
        <end position="91"/>
    </location>
</feature>
<evidence type="ECO:0000256" key="3">
    <source>
        <dbReference type="ARBA" id="ARBA00022448"/>
    </source>
</evidence>
<feature type="transmembrane region" description="Helical" evidence="8">
    <location>
        <begin position="218"/>
        <end position="237"/>
    </location>
</feature>
<feature type="transmembrane region" description="Helical" evidence="8">
    <location>
        <begin position="164"/>
        <end position="182"/>
    </location>
</feature>
<feature type="transmembrane region" description="Helical" evidence="8">
    <location>
        <begin position="194"/>
        <end position="212"/>
    </location>
</feature>
<dbReference type="PANTHER" id="PTHR34979:SF1">
    <property type="entry name" value="INNER MEMBRANE PROTEIN YGAZ"/>
    <property type="match status" value="1"/>
</dbReference>
<organism evidence="9 10">
    <name type="scientific">Eubacterium callanderi</name>
    <dbReference type="NCBI Taxonomy" id="53442"/>
    <lineage>
        <taxon>Bacteria</taxon>
        <taxon>Bacillati</taxon>
        <taxon>Bacillota</taxon>
        <taxon>Clostridia</taxon>
        <taxon>Eubacteriales</taxon>
        <taxon>Eubacteriaceae</taxon>
        <taxon>Eubacterium</taxon>
    </lineage>
</organism>
<feature type="transmembrane region" description="Helical" evidence="8">
    <location>
        <begin position="26"/>
        <end position="48"/>
    </location>
</feature>
<evidence type="ECO:0000256" key="5">
    <source>
        <dbReference type="ARBA" id="ARBA00022692"/>
    </source>
</evidence>
<comment type="similarity">
    <text evidence="2">Belongs to the AzlC family.</text>
</comment>
<dbReference type="GO" id="GO:0005886">
    <property type="term" value="C:plasma membrane"/>
    <property type="evidence" value="ECO:0007669"/>
    <property type="project" value="UniProtKB-SubCell"/>
</dbReference>
<accession>A0A1I5N512</accession>
<evidence type="ECO:0000313" key="10">
    <source>
        <dbReference type="Proteomes" id="UP000586254"/>
    </source>
</evidence>
<dbReference type="EMBL" id="JACCKS010000007">
    <property type="protein sequence ID" value="NZA37982.1"/>
    <property type="molecule type" value="Genomic_DNA"/>
</dbReference>
<protein>
    <submittedName>
        <fullName evidence="9">AzlC family ABC transporter permease</fullName>
    </submittedName>
</protein>
<keyword evidence="4" id="KW-1003">Cell membrane</keyword>
<dbReference type="GO" id="GO:1903785">
    <property type="term" value="P:L-valine transmembrane transport"/>
    <property type="evidence" value="ECO:0007669"/>
    <property type="project" value="TreeGrafter"/>
</dbReference>
<dbReference type="InterPro" id="IPR011606">
    <property type="entry name" value="Brnchd-chn_aa_trnsp_permease"/>
</dbReference>
<dbReference type="Pfam" id="PF03591">
    <property type="entry name" value="AzlC"/>
    <property type="match status" value="1"/>
</dbReference>
<keyword evidence="3" id="KW-0813">Transport</keyword>
<proteinExistence type="inferred from homology"/>
<evidence type="ECO:0000256" key="8">
    <source>
        <dbReference type="SAM" id="Phobius"/>
    </source>
</evidence>
<evidence type="ECO:0000256" key="2">
    <source>
        <dbReference type="ARBA" id="ARBA00010735"/>
    </source>
</evidence>
<sequence length="243" mass="26003">METTEEKIIINNSFAKGLQDGIPIGLGYLSVAFTFGMMAVTQGLPAWSAVLISMTNLTSAGQFAGLDLIVLGAPFVEMALTQLIINLRYALMSLSLSQKLEDSVTTLERCLIAFGNTDEIFAVSSGQPGKLGKWYMFGLMVMPYIGWSGGTLIGAAASTILPEFIRSALGIAIYGMFIAIIIPPARKKKSVRTVLIFAVALSCIFTFAPVLGQVSTGFTIIICTIAASAFGAWFFPISEEEEI</sequence>
<dbReference type="PANTHER" id="PTHR34979">
    <property type="entry name" value="INNER MEMBRANE PROTEIN YGAZ"/>
    <property type="match status" value="1"/>
</dbReference>
<evidence type="ECO:0000256" key="7">
    <source>
        <dbReference type="ARBA" id="ARBA00023136"/>
    </source>
</evidence>
<reference evidence="9 10" key="1">
    <citation type="submission" date="2020-07" db="EMBL/GenBank/DDBJ databases">
        <title>Organ Donor 1.</title>
        <authorList>
            <person name="Marsh A.J."/>
            <person name="Azcarate-Peril M.A."/>
        </authorList>
    </citation>
    <scope>NUCLEOTIDE SEQUENCE [LARGE SCALE GENOMIC DNA]</scope>
    <source>
        <strain evidence="9 10">AMC0717</strain>
    </source>
</reference>
<gene>
    <name evidence="9" type="ORF">H0N91_07455</name>
</gene>
<evidence type="ECO:0000256" key="1">
    <source>
        <dbReference type="ARBA" id="ARBA00004651"/>
    </source>
</evidence>